<evidence type="ECO:0000313" key="3">
    <source>
        <dbReference type="Proteomes" id="UP000199611"/>
    </source>
</evidence>
<dbReference type="RefSeq" id="WP_177193582.1">
    <property type="nucleotide sequence ID" value="NZ_FOUU01000004.1"/>
</dbReference>
<dbReference type="SMART" id="SM00100">
    <property type="entry name" value="cNMP"/>
    <property type="match status" value="1"/>
</dbReference>
<evidence type="ECO:0000259" key="1">
    <source>
        <dbReference type="PROSITE" id="PS50042"/>
    </source>
</evidence>
<dbReference type="AlphaFoldDB" id="A0A1I4TXE0"/>
<dbReference type="Pfam" id="PF00027">
    <property type="entry name" value="cNMP_binding"/>
    <property type="match status" value="1"/>
</dbReference>
<dbReference type="InterPro" id="IPR014710">
    <property type="entry name" value="RmlC-like_jellyroll"/>
</dbReference>
<dbReference type="EMBL" id="FOUU01000004">
    <property type="protein sequence ID" value="SFM81468.1"/>
    <property type="molecule type" value="Genomic_DNA"/>
</dbReference>
<name>A0A1I4TXE0_9BACT</name>
<proteinExistence type="predicted"/>
<feature type="domain" description="Cyclic nucleotide-binding" evidence="1">
    <location>
        <begin position="12"/>
        <end position="128"/>
    </location>
</feature>
<dbReference type="STRING" id="39841.SAMN05660836_01582"/>
<accession>A0A1I4TXE0</accession>
<keyword evidence="3" id="KW-1185">Reference proteome</keyword>
<dbReference type="InterPro" id="IPR000595">
    <property type="entry name" value="cNMP-bd_dom"/>
</dbReference>
<protein>
    <submittedName>
        <fullName evidence="2">Cyclic nucleotide-binding domain-containing protein</fullName>
    </submittedName>
</protein>
<sequence length="149" mass="16831">MISVNTLKKCRFFREFEDSELLKLARLAIPSQWNEGEVIFRAKSPAQYLYTLKKGAVLLAYPNRRSLIVDTPGEAIGWSTLVSPFHYTATAICLTDVDLIAFSRNDLFDLIRMDAQLGHKIVQKVISIMHARRAYHRAGTLEGDAQCTA</sequence>
<gene>
    <name evidence="2" type="ORF">SAMN05660836_01582</name>
</gene>
<dbReference type="Gene3D" id="2.60.120.10">
    <property type="entry name" value="Jelly Rolls"/>
    <property type="match status" value="1"/>
</dbReference>
<dbReference type="Proteomes" id="UP000199611">
    <property type="component" value="Unassembled WGS sequence"/>
</dbReference>
<dbReference type="InterPro" id="IPR018490">
    <property type="entry name" value="cNMP-bd_dom_sf"/>
</dbReference>
<dbReference type="CDD" id="cd00038">
    <property type="entry name" value="CAP_ED"/>
    <property type="match status" value="1"/>
</dbReference>
<organism evidence="2 3">
    <name type="scientific">Thermodesulforhabdus norvegica</name>
    <dbReference type="NCBI Taxonomy" id="39841"/>
    <lineage>
        <taxon>Bacteria</taxon>
        <taxon>Pseudomonadati</taxon>
        <taxon>Thermodesulfobacteriota</taxon>
        <taxon>Syntrophobacteria</taxon>
        <taxon>Syntrophobacterales</taxon>
        <taxon>Thermodesulforhabdaceae</taxon>
        <taxon>Thermodesulforhabdus</taxon>
    </lineage>
</organism>
<dbReference type="PROSITE" id="PS50042">
    <property type="entry name" value="CNMP_BINDING_3"/>
    <property type="match status" value="1"/>
</dbReference>
<evidence type="ECO:0000313" key="2">
    <source>
        <dbReference type="EMBL" id="SFM81468.1"/>
    </source>
</evidence>
<dbReference type="SUPFAM" id="SSF51206">
    <property type="entry name" value="cAMP-binding domain-like"/>
    <property type="match status" value="1"/>
</dbReference>
<reference evidence="2 3" key="1">
    <citation type="submission" date="2016-10" db="EMBL/GenBank/DDBJ databases">
        <authorList>
            <person name="de Groot N.N."/>
        </authorList>
    </citation>
    <scope>NUCLEOTIDE SEQUENCE [LARGE SCALE GENOMIC DNA]</scope>
    <source>
        <strain evidence="2 3">DSM 9990</strain>
    </source>
</reference>